<dbReference type="Proteomes" id="UP001596047">
    <property type="component" value="Unassembled WGS sequence"/>
</dbReference>
<proteinExistence type="inferred from homology"/>
<dbReference type="PROSITE" id="PS00600">
    <property type="entry name" value="AA_TRANSFER_CLASS_3"/>
    <property type="match status" value="1"/>
</dbReference>
<dbReference type="CDD" id="cd00610">
    <property type="entry name" value="OAT_like"/>
    <property type="match status" value="1"/>
</dbReference>
<protein>
    <submittedName>
        <fullName evidence="8">Aspartate aminotransferase family protein</fullName>
    </submittedName>
</protein>
<keyword evidence="9" id="KW-1185">Reference proteome</keyword>
<dbReference type="InterPro" id="IPR015422">
    <property type="entry name" value="PyrdxlP-dep_Trfase_small"/>
</dbReference>
<dbReference type="SUPFAM" id="SSF53383">
    <property type="entry name" value="PLP-dependent transferases"/>
    <property type="match status" value="1"/>
</dbReference>
<dbReference type="InterPro" id="IPR015421">
    <property type="entry name" value="PyrdxlP-dep_Trfase_major"/>
</dbReference>
<dbReference type="PANTHER" id="PTHR11986">
    <property type="entry name" value="AMINOTRANSFERASE CLASS III"/>
    <property type="match status" value="1"/>
</dbReference>
<dbReference type="PIRSF" id="PIRSF000521">
    <property type="entry name" value="Transaminase_4ab_Lys_Orn"/>
    <property type="match status" value="1"/>
</dbReference>
<evidence type="ECO:0000313" key="9">
    <source>
        <dbReference type="Proteomes" id="UP001596047"/>
    </source>
</evidence>
<name>A0ABW0W204_9BACL</name>
<reference evidence="9" key="1">
    <citation type="journal article" date="2019" name="Int. J. Syst. Evol. Microbiol.">
        <title>The Global Catalogue of Microorganisms (GCM) 10K type strain sequencing project: providing services to taxonomists for standard genome sequencing and annotation.</title>
        <authorList>
            <consortium name="The Broad Institute Genomics Platform"/>
            <consortium name="The Broad Institute Genome Sequencing Center for Infectious Disease"/>
            <person name="Wu L."/>
            <person name="Ma J."/>
        </authorList>
    </citation>
    <scope>NUCLEOTIDE SEQUENCE [LARGE SCALE GENOMIC DNA]</scope>
    <source>
        <strain evidence="9">CGMCC 1.3240</strain>
    </source>
</reference>
<dbReference type="PANTHER" id="PTHR11986:SF79">
    <property type="entry name" value="ACETYLORNITHINE AMINOTRANSFERASE, MITOCHONDRIAL"/>
    <property type="match status" value="1"/>
</dbReference>
<sequence>MSLHGQLSTLATSDLLIQAKKSTLHTAIRPDIIMERGSGLYVWDTEGKAYLDFIGGWAVNALGHSPAVISEALNEQAARLVNSSPSFYNKPMVEFARLLTEITCFDKVFFTSSGAEANESAIKLARKHGSKNLGSAYEIITLVNGFHGRTLAAMSATGKKQWQLLFEPKVSGFKHVPINDAEALNHAINENTCAVMLELVQGEGGVHSVDADYLKLVRKACDDHGLMLIIDEIQTGIGRTGKMFAYEHYGILADVMTLGKGIGGGFPLAAMLTTETFDIFDAGDQGGTYSGQPLAMAVGLAVVNEVIQRNLPLHAEIQGEYIQERLHQISPIFQLSRIRGKGLLLAFDLPSDKGAELVAECLKEGLLINSPNPNTIRLMPPLVVTKDEIDQMILLLCHALNRVLTN</sequence>
<keyword evidence="3" id="KW-0028">Amino-acid biosynthesis</keyword>
<evidence type="ECO:0000256" key="3">
    <source>
        <dbReference type="ARBA" id="ARBA00022605"/>
    </source>
</evidence>
<evidence type="ECO:0000256" key="1">
    <source>
        <dbReference type="ARBA" id="ARBA00001933"/>
    </source>
</evidence>
<comment type="pathway">
    <text evidence="6">Amino-acid biosynthesis.</text>
</comment>
<evidence type="ECO:0000256" key="7">
    <source>
        <dbReference type="RuleBase" id="RU003560"/>
    </source>
</evidence>
<dbReference type="InterPro" id="IPR004636">
    <property type="entry name" value="AcOrn/SuccOrn_fam"/>
</dbReference>
<organism evidence="8 9">
    <name type="scientific">Paenibacillus solisilvae</name>
    <dbReference type="NCBI Taxonomy" id="2486751"/>
    <lineage>
        <taxon>Bacteria</taxon>
        <taxon>Bacillati</taxon>
        <taxon>Bacillota</taxon>
        <taxon>Bacilli</taxon>
        <taxon>Bacillales</taxon>
        <taxon>Paenibacillaceae</taxon>
        <taxon>Paenibacillus</taxon>
    </lineage>
</organism>
<keyword evidence="2 8" id="KW-0032">Aminotransferase</keyword>
<keyword evidence="4" id="KW-0808">Transferase</keyword>
<dbReference type="Gene3D" id="3.90.1150.10">
    <property type="entry name" value="Aspartate Aminotransferase, domain 1"/>
    <property type="match status" value="1"/>
</dbReference>
<evidence type="ECO:0000313" key="8">
    <source>
        <dbReference type="EMBL" id="MFC5650446.1"/>
    </source>
</evidence>
<dbReference type="Gene3D" id="3.40.640.10">
    <property type="entry name" value="Type I PLP-dependent aspartate aminotransferase-like (Major domain)"/>
    <property type="match status" value="1"/>
</dbReference>
<dbReference type="InterPro" id="IPR049704">
    <property type="entry name" value="Aminotrans_3_PPA_site"/>
</dbReference>
<dbReference type="GO" id="GO:0008483">
    <property type="term" value="F:transaminase activity"/>
    <property type="evidence" value="ECO:0007669"/>
    <property type="project" value="UniProtKB-KW"/>
</dbReference>
<evidence type="ECO:0000256" key="2">
    <source>
        <dbReference type="ARBA" id="ARBA00022576"/>
    </source>
</evidence>
<dbReference type="NCBIfam" id="NF002325">
    <property type="entry name" value="PRK01278.1"/>
    <property type="match status" value="1"/>
</dbReference>
<dbReference type="Pfam" id="PF00202">
    <property type="entry name" value="Aminotran_3"/>
    <property type="match status" value="1"/>
</dbReference>
<evidence type="ECO:0000256" key="5">
    <source>
        <dbReference type="ARBA" id="ARBA00022898"/>
    </source>
</evidence>
<dbReference type="InterPro" id="IPR050103">
    <property type="entry name" value="Class-III_PLP-dep_AT"/>
</dbReference>
<evidence type="ECO:0000256" key="4">
    <source>
        <dbReference type="ARBA" id="ARBA00022679"/>
    </source>
</evidence>
<dbReference type="InterPro" id="IPR015424">
    <property type="entry name" value="PyrdxlP-dep_Trfase"/>
</dbReference>
<dbReference type="RefSeq" id="WP_379189001.1">
    <property type="nucleotide sequence ID" value="NZ_JBHSOW010000056.1"/>
</dbReference>
<evidence type="ECO:0000256" key="6">
    <source>
        <dbReference type="ARBA" id="ARBA00029440"/>
    </source>
</evidence>
<comment type="similarity">
    <text evidence="7">Belongs to the class-III pyridoxal-phosphate-dependent aminotransferase family.</text>
</comment>
<accession>A0ABW0W204</accession>
<gene>
    <name evidence="8" type="ORF">ACFPYJ_15220</name>
</gene>
<dbReference type="NCBIfam" id="TIGR00707">
    <property type="entry name" value="argD"/>
    <property type="match status" value="1"/>
</dbReference>
<keyword evidence="5 7" id="KW-0663">Pyridoxal phosphate</keyword>
<comment type="caution">
    <text evidence="8">The sequence shown here is derived from an EMBL/GenBank/DDBJ whole genome shotgun (WGS) entry which is preliminary data.</text>
</comment>
<dbReference type="EMBL" id="JBHSOW010000056">
    <property type="protein sequence ID" value="MFC5650446.1"/>
    <property type="molecule type" value="Genomic_DNA"/>
</dbReference>
<comment type="cofactor">
    <cofactor evidence="1">
        <name>pyridoxal 5'-phosphate</name>
        <dbReference type="ChEBI" id="CHEBI:597326"/>
    </cofactor>
</comment>
<dbReference type="InterPro" id="IPR005814">
    <property type="entry name" value="Aminotrans_3"/>
</dbReference>